<comment type="caution">
    <text evidence="2">The sequence shown here is derived from an EMBL/GenBank/DDBJ whole genome shotgun (WGS) entry which is preliminary data.</text>
</comment>
<dbReference type="EMBL" id="JAGTTL010000003">
    <property type="protein sequence ID" value="KAK6325492.1"/>
    <property type="molecule type" value="Genomic_DNA"/>
</dbReference>
<feature type="region of interest" description="Disordered" evidence="1">
    <location>
        <begin position="24"/>
        <end position="67"/>
    </location>
</feature>
<reference evidence="2 3" key="1">
    <citation type="submission" date="2021-04" db="EMBL/GenBank/DDBJ databases">
        <authorList>
            <person name="De Guttry C."/>
            <person name="Zahm M."/>
            <person name="Klopp C."/>
            <person name="Cabau C."/>
            <person name="Louis A."/>
            <person name="Berthelot C."/>
            <person name="Parey E."/>
            <person name="Roest Crollius H."/>
            <person name="Montfort J."/>
            <person name="Robinson-Rechavi M."/>
            <person name="Bucao C."/>
            <person name="Bouchez O."/>
            <person name="Gislard M."/>
            <person name="Lluch J."/>
            <person name="Milhes M."/>
            <person name="Lampietro C."/>
            <person name="Lopez Roques C."/>
            <person name="Donnadieu C."/>
            <person name="Braasch I."/>
            <person name="Desvignes T."/>
            <person name="Postlethwait J."/>
            <person name="Bobe J."/>
            <person name="Wedekind C."/>
            <person name="Guiguen Y."/>
        </authorList>
    </citation>
    <scope>NUCLEOTIDE SEQUENCE [LARGE SCALE GENOMIC DNA]</scope>
    <source>
        <strain evidence="2">Cs_M1</strain>
        <tissue evidence="2">Blood</tissue>
    </source>
</reference>
<dbReference type="Proteomes" id="UP001356427">
    <property type="component" value="Unassembled WGS sequence"/>
</dbReference>
<keyword evidence="3" id="KW-1185">Reference proteome</keyword>
<sequence>MVLQDLSFIIAVLQGPGLHCTAPHRTCGQSPEQSHASGNPQPQQNQTQKGSTVRPAGQRTEREDMAKPLPSSHLLVVALQLCLVLCHHARGAAYYGHKQQQHPQQHLPQQHQPMQQIPQMSLGNGMGRNFHRCFHRCTNNHRCHPIRAREKVRHIPVMGKALEAHHLMIGDYRVLVQRGHQEPRGPQDHRALQGCQVKGCPAPMENQALLVPKGIPG</sequence>
<protein>
    <submittedName>
        <fullName evidence="2">Uncharacterized protein</fullName>
    </submittedName>
</protein>
<evidence type="ECO:0000313" key="2">
    <source>
        <dbReference type="EMBL" id="KAK6325492.1"/>
    </source>
</evidence>
<evidence type="ECO:0000256" key="1">
    <source>
        <dbReference type="SAM" id="MobiDB-lite"/>
    </source>
</evidence>
<evidence type="ECO:0000313" key="3">
    <source>
        <dbReference type="Proteomes" id="UP001356427"/>
    </source>
</evidence>
<accession>A0AAN8RFE7</accession>
<proteinExistence type="predicted"/>
<feature type="compositionally biased region" description="Polar residues" evidence="1">
    <location>
        <begin position="27"/>
        <end position="51"/>
    </location>
</feature>
<gene>
    <name evidence="2" type="ORF">J4Q44_G00048340</name>
</gene>
<name>A0AAN8RFE7_9TELE</name>
<organism evidence="2 3">
    <name type="scientific">Coregonus suidteri</name>
    <dbReference type="NCBI Taxonomy" id="861788"/>
    <lineage>
        <taxon>Eukaryota</taxon>
        <taxon>Metazoa</taxon>
        <taxon>Chordata</taxon>
        <taxon>Craniata</taxon>
        <taxon>Vertebrata</taxon>
        <taxon>Euteleostomi</taxon>
        <taxon>Actinopterygii</taxon>
        <taxon>Neopterygii</taxon>
        <taxon>Teleostei</taxon>
        <taxon>Protacanthopterygii</taxon>
        <taxon>Salmoniformes</taxon>
        <taxon>Salmonidae</taxon>
        <taxon>Coregoninae</taxon>
        <taxon>Coregonus</taxon>
    </lineage>
</organism>
<dbReference type="AlphaFoldDB" id="A0AAN8RFE7"/>